<name>A0A0C3PHZ4_PISTI</name>
<keyword evidence="2" id="KW-1185">Reference proteome</keyword>
<evidence type="ECO:0000313" key="2">
    <source>
        <dbReference type="Proteomes" id="UP000054217"/>
    </source>
</evidence>
<proteinExistence type="predicted"/>
<evidence type="ECO:0000313" key="1">
    <source>
        <dbReference type="EMBL" id="KIO08121.1"/>
    </source>
</evidence>
<accession>A0A0C3PHZ4</accession>
<gene>
    <name evidence="1" type="ORF">M404DRAFT_997681</name>
</gene>
<organism evidence="1 2">
    <name type="scientific">Pisolithus tinctorius Marx 270</name>
    <dbReference type="NCBI Taxonomy" id="870435"/>
    <lineage>
        <taxon>Eukaryota</taxon>
        <taxon>Fungi</taxon>
        <taxon>Dikarya</taxon>
        <taxon>Basidiomycota</taxon>
        <taxon>Agaricomycotina</taxon>
        <taxon>Agaricomycetes</taxon>
        <taxon>Agaricomycetidae</taxon>
        <taxon>Boletales</taxon>
        <taxon>Sclerodermatineae</taxon>
        <taxon>Pisolithaceae</taxon>
        <taxon>Pisolithus</taxon>
    </lineage>
</organism>
<dbReference type="HOGENOM" id="CLU_2688791_0_0_1"/>
<dbReference type="AlphaFoldDB" id="A0A0C3PHZ4"/>
<dbReference type="Proteomes" id="UP000054217">
    <property type="component" value="Unassembled WGS sequence"/>
</dbReference>
<dbReference type="EMBL" id="KN831958">
    <property type="protein sequence ID" value="KIO08121.1"/>
    <property type="molecule type" value="Genomic_DNA"/>
</dbReference>
<dbReference type="InParanoid" id="A0A0C3PHZ4"/>
<sequence length="74" mass="8130">MMLVSEQRKSGISGPSVEFRLPVVKGSRTGSRLHLREVASMVCIDHMRGKADLALCGIRCVCLVCKVDNEFHGN</sequence>
<reference evidence="1 2" key="1">
    <citation type="submission" date="2014-04" db="EMBL/GenBank/DDBJ databases">
        <authorList>
            <consortium name="DOE Joint Genome Institute"/>
            <person name="Kuo A."/>
            <person name="Kohler A."/>
            <person name="Costa M.D."/>
            <person name="Nagy L.G."/>
            <person name="Floudas D."/>
            <person name="Copeland A."/>
            <person name="Barry K.W."/>
            <person name="Cichocki N."/>
            <person name="Veneault-Fourrey C."/>
            <person name="LaButti K."/>
            <person name="Lindquist E.A."/>
            <person name="Lipzen A."/>
            <person name="Lundell T."/>
            <person name="Morin E."/>
            <person name="Murat C."/>
            <person name="Sun H."/>
            <person name="Tunlid A."/>
            <person name="Henrissat B."/>
            <person name="Grigoriev I.V."/>
            <person name="Hibbett D.S."/>
            <person name="Martin F."/>
            <person name="Nordberg H.P."/>
            <person name="Cantor M.N."/>
            <person name="Hua S.X."/>
        </authorList>
    </citation>
    <scope>NUCLEOTIDE SEQUENCE [LARGE SCALE GENOMIC DNA]</scope>
    <source>
        <strain evidence="1 2">Marx 270</strain>
    </source>
</reference>
<protein>
    <submittedName>
        <fullName evidence="1">Uncharacterized protein</fullName>
    </submittedName>
</protein>
<reference evidence="2" key="2">
    <citation type="submission" date="2015-01" db="EMBL/GenBank/DDBJ databases">
        <title>Evolutionary Origins and Diversification of the Mycorrhizal Mutualists.</title>
        <authorList>
            <consortium name="DOE Joint Genome Institute"/>
            <consortium name="Mycorrhizal Genomics Consortium"/>
            <person name="Kohler A."/>
            <person name="Kuo A."/>
            <person name="Nagy L.G."/>
            <person name="Floudas D."/>
            <person name="Copeland A."/>
            <person name="Barry K.W."/>
            <person name="Cichocki N."/>
            <person name="Veneault-Fourrey C."/>
            <person name="LaButti K."/>
            <person name="Lindquist E.A."/>
            <person name="Lipzen A."/>
            <person name="Lundell T."/>
            <person name="Morin E."/>
            <person name="Murat C."/>
            <person name="Riley R."/>
            <person name="Ohm R."/>
            <person name="Sun H."/>
            <person name="Tunlid A."/>
            <person name="Henrissat B."/>
            <person name="Grigoriev I.V."/>
            <person name="Hibbett D.S."/>
            <person name="Martin F."/>
        </authorList>
    </citation>
    <scope>NUCLEOTIDE SEQUENCE [LARGE SCALE GENOMIC DNA]</scope>
    <source>
        <strain evidence="2">Marx 270</strain>
    </source>
</reference>